<evidence type="ECO:0000256" key="5">
    <source>
        <dbReference type="SAM" id="MobiDB-lite"/>
    </source>
</evidence>
<evidence type="ECO:0000256" key="1">
    <source>
        <dbReference type="ARBA" id="ARBA00004141"/>
    </source>
</evidence>
<dbReference type="InterPro" id="IPR051784">
    <property type="entry name" value="Nod_factor_ABC_transporter"/>
</dbReference>
<feature type="transmembrane region" description="Helical" evidence="6">
    <location>
        <begin position="45"/>
        <end position="64"/>
    </location>
</feature>
<keyword evidence="4 6" id="KW-0472">Membrane</keyword>
<protein>
    <submittedName>
        <fullName evidence="8">ABC-type multidrug transport system, permease component</fullName>
    </submittedName>
</protein>
<evidence type="ECO:0000256" key="4">
    <source>
        <dbReference type="ARBA" id="ARBA00023136"/>
    </source>
</evidence>
<proteinExistence type="predicted"/>
<feature type="transmembrane region" description="Helical" evidence="6">
    <location>
        <begin position="121"/>
        <end position="150"/>
    </location>
</feature>
<name>D1BK74_SANKS</name>
<reference evidence="8 9" key="1">
    <citation type="journal article" date="2009" name="Stand. Genomic Sci.">
        <title>Complete genome sequence of Sanguibacter keddieii type strain (ST-74).</title>
        <authorList>
            <person name="Ivanova N."/>
            <person name="Sikorski J."/>
            <person name="Sims D."/>
            <person name="Brettin T."/>
            <person name="Detter J.C."/>
            <person name="Han C."/>
            <person name="Lapidus A."/>
            <person name="Copeland A."/>
            <person name="Glavina Del Rio T."/>
            <person name="Nolan M."/>
            <person name="Chen F."/>
            <person name="Lucas S."/>
            <person name="Tice H."/>
            <person name="Cheng J.F."/>
            <person name="Bruce D."/>
            <person name="Goodwin L."/>
            <person name="Pitluck S."/>
            <person name="Pati A."/>
            <person name="Mavromatis K."/>
            <person name="Chen A."/>
            <person name="Palaniappan K."/>
            <person name="D'haeseleer P."/>
            <person name="Chain P."/>
            <person name="Bristow J."/>
            <person name="Eisen J.A."/>
            <person name="Markowitz V."/>
            <person name="Hugenholtz P."/>
            <person name="Goker M."/>
            <person name="Pukall R."/>
            <person name="Klenk H.P."/>
            <person name="Kyrpides N.C."/>
        </authorList>
    </citation>
    <scope>NUCLEOTIDE SEQUENCE [LARGE SCALE GENOMIC DNA]</scope>
    <source>
        <strain evidence="9">ATCC 51767 / DSM 10542 / NCFB 3025 / ST-74</strain>
    </source>
</reference>
<keyword evidence="3 6" id="KW-1133">Transmembrane helix</keyword>
<keyword evidence="2 6" id="KW-0812">Transmembrane</keyword>
<dbReference type="EMBL" id="CP001819">
    <property type="protein sequence ID" value="ACZ20351.1"/>
    <property type="molecule type" value="Genomic_DNA"/>
</dbReference>
<feature type="transmembrane region" description="Helical" evidence="6">
    <location>
        <begin position="76"/>
        <end position="100"/>
    </location>
</feature>
<evidence type="ECO:0000256" key="3">
    <source>
        <dbReference type="ARBA" id="ARBA00022989"/>
    </source>
</evidence>
<dbReference type="OrthoDB" id="3214063at2"/>
<dbReference type="KEGG" id="ske:Sked_03840"/>
<keyword evidence="9" id="KW-1185">Reference proteome</keyword>
<dbReference type="eggNOG" id="COG0842">
    <property type="taxonomic scope" value="Bacteria"/>
</dbReference>
<dbReference type="AlphaFoldDB" id="D1BK74"/>
<feature type="transmembrane region" description="Helical" evidence="6">
    <location>
        <begin position="156"/>
        <end position="180"/>
    </location>
</feature>
<dbReference type="Proteomes" id="UP000000322">
    <property type="component" value="Chromosome"/>
</dbReference>
<dbReference type="STRING" id="446469.Sked_03840"/>
<sequence>MSTATQPAPSTSVPTSSPSDRKLSPRRTWSLAAAEIRLLLRNKALLFYSAGLPILGGLFMLRILPDTGEGASEQATRLVVTITGFALLFGVYYSLVSTFVARRQDLVLKRLRSGESSVVDVLTAISMPSLLVMLVQTVVASVLAVVLVGAFTPVNVALVVIAVLGGGVVVALLAAISSAFSSTVESVQVTTLPLILVLMAAPGFAVPASVMPDTFLDIARFLPMSPVVELIELGISGVGRSGEVLDLAGTFSAAALPLAVLVAWGVVGVTATIRYFRWEPRR</sequence>
<feature type="transmembrane region" description="Helical" evidence="6">
    <location>
        <begin position="254"/>
        <end position="276"/>
    </location>
</feature>
<evidence type="ECO:0000313" key="9">
    <source>
        <dbReference type="Proteomes" id="UP000000322"/>
    </source>
</evidence>
<dbReference type="Pfam" id="PF12698">
    <property type="entry name" value="ABC2_membrane_3"/>
    <property type="match status" value="1"/>
</dbReference>
<dbReference type="PANTHER" id="PTHR43229">
    <property type="entry name" value="NODULATION PROTEIN J"/>
    <property type="match status" value="1"/>
</dbReference>
<gene>
    <name evidence="8" type="ordered locus">Sked_03840</name>
</gene>
<dbReference type="RefSeq" id="WP_012865420.1">
    <property type="nucleotide sequence ID" value="NC_013521.1"/>
</dbReference>
<evidence type="ECO:0000259" key="7">
    <source>
        <dbReference type="Pfam" id="PF12698"/>
    </source>
</evidence>
<dbReference type="HOGENOM" id="CLU_039483_1_1_11"/>
<evidence type="ECO:0000256" key="2">
    <source>
        <dbReference type="ARBA" id="ARBA00022692"/>
    </source>
</evidence>
<evidence type="ECO:0000256" key="6">
    <source>
        <dbReference type="SAM" id="Phobius"/>
    </source>
</evidence>
<feature type="region of interest" description="Disordered" evidence="5">
    <location>
        <begin position="1"/>
        <end position="24"/>
    </location>
</feature>
<comment type="subcellular location">
    <subcellularLocation>
        <location evidence="1">Membrane</location>
        <topology evidence="1">Multi-pass membrane protein</topology>
    </subcellularLocation>
</comment>
<feature type="transmembrane region" description="Helical" evidence="6">
    <location>
        <begin position="192"/>
        <end position="211"/>
    </location>
</feature>
<organism evidence="8 9">
    <name type="scientific">Sanguibacter keddieii (strain ATCC 51767 / DSM 10542 / NCFB 3025 / ST-74)</name>
    <dbReference type="NCBI Taxonomy" id="446469"/>
    <lineage>
        <taxon>Bacteria</taxon>
        <taxon>Bacillati</taxon>
        <taxon>Actinomycetota</taxon>
        <taxon>Actinomycetes</taxon>
        <taxon>Micrococcales</taxon>
        <taxon>Sanguibacteraceae</taxon>
        <taxon>Sanguibacter</taxon>
    </lineage>
</organism>
<evidence type="ECO:0000313" key="8">
    <source>
        <dbReference type="EMBL" id="ACZ20351.1"/>
    </source>
</evidence>
<dbReference type="PANTHER" id="PTHR43229:SF2">
    <property type="entry name" value="NODULATION PROTEIN J"/>
    <property type="match status" value="1"/>
</dbReference>
<feature type="compositionally biased region" description="Low complexity" evidence="5">
    <location>
        <begin position="1"/>
        <end position="18"/>
    </location>
</feature>
<accession>D1BK74</accession>
<feature type="domain" description="ABC-2 type transporter transmembrane" evidence="7">
    <location>
        <begin position="71"/>
        <end position="273"/>
    </location>
</feature>
<dbReference type="GO" id="GO:0016020">
    <property type="term" value="C:membrane"/>
    <property type="evidence" value="ECO:0007669"/>
    <property type="project" value="UniProtKB-SubCell"/>
</dbReference>
<dbReference type="GO" id="GO:0140359">
    <property type="term" value="F:ABC-type transporter activity"/>
    <property type="evidence" value="ECO:0007669"/>
    <property type="project" value="InterPro"/>
</dbReference>
<dbReference type="InterPro" id="IPR013525">
    <property type="entry name" value="ABC2_TM"/>
</dbReference>